<dbReference type="AlphaFoldDB" id="A0A7D5P8V2"/>
<dbReference type="Gene3D" id="2.130.10.10">
    <property type="entry name" value="YVTN repeat-like/Quinoprotein amine dehydrogenase"/>
    <property type="match status" value="1"/>
</dbReference>
<dbReference type="Gene3D" id="2.40.10.480">
    <property type="match status" value="1"/>
</dbReference>
<dbReference type="InterPro" id="IPR015943">
    <property type="entry name" value="WD40/YVTN_repeat-like_dom_sf"/>
</dbReference>
<accession>A0A7D5P8V2</accession>
<evidence type="ECO:0000313" key="4">
    <source>
        <dbReference type="Proteomes" id="UP000509346"/>
    </source>
</evidence>
<feature type="region of interest" description="Disordered" evidence="1">
    <location>
        <begin position="19"/>
        <end position="79"/>
    </location>
</feature>
<dbReference type="InterPro" id="IPR011047">
    <property type="entry name" value="Quinoprotein_ADH-like_sf"/>
</dbReference>
<organism evidence="3 4">
    <name type="scientific">Halosimplex pelagicum</name>
    <dbReference type="NCBI Taxonomy" id="869886"/>
    <lineage>
        <taxon>Archaea</taxon>
        <taxon>Methanobacteriati</taxon>
        <taxon>Methanobacteriota</taxon>
        <taxon>Stenosarchaea group</taxon>
        <taxon>Halobacteria</taxon>
        <taxon>Halobacteriales</taxon>
        <taxon>Haloarculaceae</taxon>
        <taxon>Halosimplex</taxon>
    </lineage>
</organism>
<feature type="domain" description="Pyrrolo-quinoline quinone repeat" evidence="2">
    <location>
        <begin position="205"/>
        <end position="418"/>
    </location>
</feature>
<evidence type="ECO:0000313" key="3">
    <source>
        <dbReference type="EMBL" id="QLH80138.1"/>
    </source>
</evidence>
<sequence>MNKIGRRRALTVFGSALVAGCPTDFGPSDDSRPRTPEPLEWTVEDGPADVTADPDERPAPGSWPMAGYDAAGTGAAPAENAPEGFPLERTWIHTTAEHVLRGPVVADGTVLAQTAYQDSILFAVDTDGEERWSVTRDDLGHAAPAIAGDTGVVPRGYLETGEYLDGVSLSDGGRRWRHELPEAVSASPVVAGDTVFAGRGFDATALAIDARSGDLGVRLTLSGSSIEVVRVAVADGRAYVGVKGSDTDYPNLGWVLAFDPNAGAVEWVYPADAPVADLAVRDGSVYVVNREGLASLDADSGELEWDARDEEIRDAESVAVTEDTVFAGSTERVFAFGTDAGDRRWTAPVGGSNVLAVAGETVFTGGRRLDADTWAFAAFATEDGRERWRYDRNARPTGGAVAAGRFFVGTERGTLHCFG</sequence>
<dbReference type="Pfam" id="PF13360">
    <property type="entry name" value="PQQ_2"/>
    <property type="match status" value="1"/>
</dbReference>
<dbReference type="Proteomes" id="UP000509346">
    <property type="component" value="Chromosome"/>
</dbReference>
<dbReference type="RefSeq" id="WP_179919972.1">
    <property type="nucleotide sequence ID" value="NZ_CP058909.1"/>
</dbReference>
<protein>
    <submittedName>
        <fullName evidence="3">PQQ-binding-like beta-propeller repeat protein</fullName>
    </submittedName>
</protein>
<dbReference type="SMART" id="SM00564">
    <property type="entry name" value="PQQ"/>
    <property type="match status" value="5"/>
</dbReference>
<dbReference type="InterPro" id="IPR018391">
    <property type="entry name" value="PQQ_b-propeller_rpt"/>
</dbReference>
<dbReference type="GeneID" id="56080961"/>
<evidence type="ECO:0000259" key="2">
    <source>
        <dbReference type="Pfam" id="PF13360"/>
    </source>
</evidence>
<proteinExistence type="predicted"/>
<gene>
    <name evidence="3" type="ORF">HZS54_00190</name>
</gene>
<dbReference type="OrthoDB" id="145878at2157"/>
<dbReference type="PROSITE" id="PS51257">
    <property type="entry name" value="PROKAR_LIPOPROTEIN"/>
    <property type="match status" value="1"/>
</dbReference>
<feature type="compositionally biased region" description="Low complexity" evidence="1">
    <location>
        <begin position="66"/>
        <end position="79"/>
    </location>
</feature>
<evidence type="ECO:0000256" key="1">
    <source>
        <dbReference type="SAM" id="MobiDB-lite"/>
    </source>
</evidence>
<dbReference type="Gene3D" id="2.40.128.630">
    <property type="match status" value="1"/>
</dbReference>
<dbReference type="EMBL" id="CP058909">
    <property type="protein sequence ID" value="QLH80138.1"/>
    <property type="molecule type" value="Genomic_DNA"/>
</dbReference>
<dbReference type="KEGG" id="hpel:HZS54_00190"/>
<keyword evidence="4" id="KW-1185">Reference proteome</keyword>
<dbReference type="InterPro" id="IPR002372">
    <property type="entry name" value="PQQ_rpt_dom"/>
</dbReference>
<dbReference type="PANTHER" id="PTHR34512:SF30">
    <property type="entry name" value="OUTER MEMBRANE PROTEIN ASSEMBLY FACTOR BAMB"/>
    <property type="match status" value="1"/>
</dbReference>
<dbReference type="PANTHER" id="PTHR34512">
    <property type="entry name" value="CELL SURFACE PROTEIN"/>
    <property type="match status" value="1"/>
</dbReference>
<reference evidence="3 4" key="1">
    <citation type="submission" date="2020-07" db="EMBL/GenBank/DDBJ databases">
        <title>Halosimplex litoreum sp. nov. and Halosimplex rubrum sp. nov., isolated from different salt environments.</title>
        <authorList>
            <person name="Cui H."/>
        </authorList>
    </citation>
    <scope>NUCLEOTIDE SEQUENCE [LARGE SCALE GENOMIC DNA]</scope>
    <source>
        <strain evidence="3 4">R2</strain>
    </source>
</reference>
<dbReference type="SUPFAM" id="SSF50998">
    <property type="entry name" value="Quinoprotein alcohol dehydrogenase-like"/>
    <property type="match status" value="1"/>
</dbReference>
<name>A0A7D5P8V2_9EURY</name>